<evidence type="ECO:0000256" key="3">
    <source>
        <dbReference type="SAM" id="Phobius"/>
    </source>
</evidence>
<dbReference type="Pfam" id="PF04375">
    <property type="entry name" value="HemX"/>
    <property type="match status" value="1"/>
</dbReference>
<feature type="transmembrane region" description="Helical" evidence="3">
    <location>
        <begin position="120"/>
        <end position="140"/>
    </location>
</feature>
<reference evidence="5" key="1">
    <citation type="journal article" date="2019" name="Int. J. Syst. Evol. Microbiol.">
        <title>The Global Catalogue of Microorganisms (GCM) 10K type strain sequencing project: providing services to taxonomists for standard genome sequencing and annotation.</title>
        <authorList>
            <consortium name="The Broad Institute Genomics Platform"/>
            <consortium name="The Broad Institute Genome Sequencing Center for Infectious Disease"/>
            <person name="Wu L."/>
            <person name="Ma J."/>
        </authorList>
    </citation>
    <scope>NUCLEOTIDE SEQUENCE [LARGE SCALE GENOMIC DNA]</scope>
    <source>
        <strain evidence="5">JCM 18472</strain>
    </source>
</reference>
<proteinExistence type="predicted"/>
<keyword evidence="3" id="KW-0472">Membrane</keyword>
<dbReference type="PANTHER" id="PTHR38043">
    <property type="entry name" value="PROTEIN HEMX"/>
    <property type="match status" value="1"/>
</dbReference>
<feature type="compositionally biased region" description="Basic and acidic residues" evidence="2">
    <location>
        <begin position="20"/>
        <end position="30"/>
    </location>
</feature>
<dbReference type="Proteomes" id="UP001500074">
    <property type="component" value="Unassembled WGS sequence"/>
</dbReference>
<evidence type="ECO:0000256" key="1">
    <source>
        <dbReference type="SAM" id="Coils"/>
    </source>
</evidence>
<keyword evidence="1" id="KW-0175">Coiled coil</keyword>
<keyword evidence="3" id="KW-0812">Transmembrane</keyword>
<gene>
    <name evidence="4" type="ORF">GCM10023342_03450</name>
</gene>
<keyword evidence="5" id="KW-1185">Reference proteome</keyword>
<dbReference type="RefSeq" id="WP_084173600.1">
    <property type="nucleotide sequence ID" value="NZ_BAABKI010000004.1"/>
</dbReference>
<feature type="region of interest" description="Disordered" evidence="2">
    <location>
        <begin position="1"/>
        <end position="114"/>
    </location>
</feature>
<evidence type="ECO:0008006" key="6">
    <source>
        <dbReference type="Google" id="ProtNLM"/>
    </source>
</evidence>
<evidence type="ECO:0000256" key="2">
    <source>
        <dbReference type="SAM" id="MobiDB-lite"/>
    </source>
</evidence>
<dbReference type="InterPro" id="IPR007470">
    <property type="entry name" value="HemX"/>
</dbReference>
<organism evidence="4 5">
    <name type="scientific">Modicisalibacter zincidurans</name>
    <dbReference type="NCBI Taxonomy" id="1178777"/>
    <lineage>
        <taxon>Bacteria</taxon>
        <taxon>Pseudomonadati</taxon>
        <taxon>Pseudomonadota</taxon>
        <taxon>Gammaproteobacteria</taxon>
        <taxon>Oceanospirillales</taxon>
        <taxon>Halomonadaceae</taxon>
        <taxon>Modicisalibacter</taxon>
    </lineage>
</organism>
<keyword evidence="3" id="KW-1133">Transmembrane helix</keyword>
<protein>
    <recommendedName>
        <fullName evidence="6">Heme biosynthesis operon protein HemX</fullName>
    </recommendedName>
</protein>
<accession>A0ABP9R1B1</accession>
<dbReference type="PANTHER" id="PTHR38043:SF1">
    <property type="entry name" value="PROTEIN HEMX"/>
    <property type="match status" value="1"/>
</dbReference>
<feature type="compositionally biased region" description="Basic and acidic residues" evidence="2">
    <location>
        <begin position="61"/>
        <end position="76"/>
    </location>
</feature>
<evidence type="ECO:0000313" key="4">
    <source>
        <dbReference type="EMBL" id="GAA5170255.1"/>
    </source>
</evidence>
<feature type="compositionally biased region" description="Low complexity" evidence="2">
    <location>
        <begin position="88"/>
        <end position="97"/>
    </location>
</feature>
<feature type="compositionally biased region" description="Basic and acidic residues" evidence="2">
    <location>
        <begin position="1"/>
        <end position="10"/>
    </location>
</feature>
<dbReference type="EMBL" id="BAABKI010000004">
    <property type="protein sequence ID" value="GAA5170255.1"/>
    <property type="molecule type" value="Genomic_DNA"/>
</dbReference>
<comment type="caution">
    <text evidence="4">The sequence shown here is derived from an EMBL/GenBank/DDBJ whole genome shotgun (WGS) entry which is preliminary data.</text>
</comment>
<evidence type="ECO:0000313" key="5">
    <source>
        <dbReference type="Proteomes" id="UP001500074"/>
    </source>
</evidence>
<sequence length="445" mass="48345">MSKQEHDQDGQRAFSGAGKDNSDEASKRPAAEAAENADATPDRSASAPSDGERPTATSKAGEGKSKAGEGKSKAGEGKSTMPSDDKPAATSATATPAGGSGSGGKPPADTSKRGGKAGGIALALVIVLALVVLLGGWWGWQKFQTQQQRLAQAESNAQAISQLKSQLGDGDQQRQQAMQTLRDDFQQYREELNATLDKVLKQLASKQQTDTSEWRLAEVEYLLRLANQRLQLERDVKGSTSLLKTADQRLAQIDNPALTPVRRATQSEIAALESVAQVDRTGLYLELMAQQEQLAKLPLEQDIQQQAAEAGDTSPVKGSWQQQLSRFGQELKDLVVVRKNDQALEALMTPEQESYLRQNVRLQLEQAQLALLQSDAQLYQASLEKARTLIERYYDTGNQGVANLLERLATLAVKDVRPELPDISASLQKLRDFMERRHDAGSDAA</sequence>
<feature type="coiled-coil region" evidence="1">
    <location>
        <begin position="178"/>
        <end position="209"/>
    </location>
</feature>
<name>A0ABP9R1B1_9GAMM</name>